<proteinExistence type="predicted"/>
<comment type="caution">
    <text evidence="1">The sequence shown here is derived from an EMBL/GenBank/DDBJ whole genome shotgun (WGS) entry which is preliminary data.</text>
</comment>
<evidence type="ECO:0000313" key="1">
    <source>
        <dbReference type="EMBL" id="HIV99498.1"/>
    </source>
</evidence>
<protein>
    <submittedName>
        <fullName evidence="1">Uncharacterized protein</fullName>
    </submittedName>
</protein>
<dbReference type="AlphaFoldDB" id="A0A9D1PTY9"/>
<organism evidence="1 2">
    <name type="scientific">Candidatus Ornithospirochaeta avicola</name>
    <dbReference type="NCBI Taxonomy" id="2840896"/>
    <lineage>
        <taxon>Bacteria</taxon>
        <taxon>Pseudomonadati</taxon>
        <taxon>Spirochaetota</taxon>
        <taxon>Spirochaetia</taxon>
        <taxon>Spirochaetales</taxon>
        <taxon>Spirochaetaceae</taxon>
        <taxon>Spirochaetaceae incertae sedis</taxon>
        <taxon>Candidatus Ornithospirochaeta</taxon>
    </lineage>
</organism>
<name>A0A9D1PTY9_9SPIO</name>
<dbReference type="EMBL" id="DXHU01000023">
    <property type="protein sequence ID" value="HIV99498.1"/>
    <property type="molecule type" value="Genomic_DNA"/>
</dbReference>
<reference evidence="1" key="2">
    <citation type="submission" date="2021-04" db="EMBL/GenBank/DDBJ databases">
        <authorList>
            <person name="Gilroy R."/>
        </authorList>
    </citation>
    <scope>NUCLEOTIDE SEQUENCE</scope>
    <source>
        <strain evidence="1">Gambia11-129</strain>
    </source>
</reference>
<evidence type="ECO:0000313" key="2">
    <source>
        <dbReference type="Proteomes" id="UP000823936"/>
    </source>
</evidence>
<accession>A0A9D1PTY9</accession>
<gene>
    <name evidence="1" type="ORF">IAB12_06970</name>
</gene>
<reference evidence="1" key="1">
    <citation type="journal article" date="2021" name="PeerJ">
        <title>Extensive microbial diversity within the chicken gut microbiome revealed by metagenomics and culture.</title>
        <authorList>
            <person name="Gilroy R."/>
            <person name="Ravi A."/>
            <person name="Getino M."/>
            <person name="Pursley I."/>
            <person name="Horton D.L."/>
            <person name="Alikhan N.F."/>
            <person name="Baker D."/>
            <person name="Gharbi K."/>
            <person name="Hall N."/>
            <person name="Watson M."/>
            <person name="Adriaenssens E.M."/>
            <person name="Foster-Nyarko E."/>
            <person name="Jarju S."/>
            <person name="Secka A."/>
            <person name="Antonio M."/>
            <person name="Oren A."/>
            <person name="Chaudhuri R.R."/>
            <person name="La Ragione R."/>
            <person name="Hildebrand F."/>
            <person name="Pallen M.J."/>
        </authorList>
    </citation>
    <scope>NUCLEOTIDE SEQUENCE</scope>
    <source>
        <strain evidence="1">Gambia11-129</strain>
    </source>
</reference>
<dbReference type="Proteomes" id="UP000823936">
    <property type="component" value="Unassembled WGS sequence"/>
</dbReference>
<sequence>MQSYTLLAVFEDDDEKLLEIVDTLNLEIRLERNNMMTVCDLERLKSVALKNNRAIPFFTMVSDYESLVEEVAKKSPFIVYDAQDVLNTAFLVMNNNPVKLMLGFGSDSRYKEDFAAEAMPNHIMNMVYTLDGRKIFTFPSTAEYTRENIIDALVHVTSYTDNPFYDQDKPLVLVSTSEEIREGEIGRIASHLRINLVIAHSAEEAFRIPNAAVLMRQYRSGAMDYVFSLGLPFLYINTERNYKGLASVIKSLRDADFGGIV</sequence>